<protein>
    <submittedName>
        <fullName evidence="1">Uncharacterized protein</fullName>
    </submittedName>
</protein>
<accession>A0A2N9X9N0</accession>
<dbReference type="RefSeq" id="WP_100151592.1">
    <property type="nucleotide sequence ID" value="NZ_CP160999.2"/>
</dbReference>
<evidence type="ECO:0000313" key="2">
    <source>
        <dbReference type="Proteomes" id="UP000230202"/>
    </source>
</evidence>
<keyword evidence="2" id="KW-1185">Reference proteome</keyword>
<evidence type="ECO:0000313" key="1">
    <source>
        <dbReference type="EMBL" id="PIT41552.1"/>
    </source>
</evidence>
<gene>
    <name evidence="1" type="ORF">BHC54_02065</name>
</gene>
<sequence>MNTKEIQTKYGIIYTRNALILSDVKLECVPFTLTICTFLSLSGCIPEVLNCPDVKVTFIFSDIDSLFIYKIDEYPNEKYSKSSFDLVDEVHSKGKKRVILSTYDHIFDVIGRYEVKY</sequence>
<organism evidence="1 2">
    <name type="scientific">Snodgrassella alvi</name>
    <dbReference type="NCBI Taxonomy" id="1196083"/>
    <lineage>
        <taxon>Bacteria</taxon>
        <taxon>Pseudomonadati</taxon>
        <taxon>Pseudomonadota</taxon>
        <taxon>Betaproteobacteria</taxon>
        <taxon>Neisseriales</taxon>
        <taxon>Neisseriaceae</taxon>
        <taxon>Snodgrassella</taxon>
    </lineage>
</organism>
<name>A0A2N9X9N0_9NEIS</name>
<proteinExistence type="predicted"/>
<reference evidence="1" key="1">
    <citation type="journal article" date="2017" name="MBio">
        <title>Type VI secretion-mediated competition in the bee gut microbiome.</title>
        <authorList>
            <person name="Steele M.I."/>
            <person name="Kwong W.K."/>
            <person name="Powell J.E."/>
            <person name="Whiteley M."/>
            <person name="Moran N.A."/>
        </authorList>
    </citation>
    <scope>NUCLEOTIDE SEQUENCE [LARGE SCALE GENOMIC DNA]</scope>
    <source>
        <strain evidence="1">WkB273</strain>
    </source>
</reference>
<comment type="caution">
    <text evidence="1">The sequence shown here is derived from an EMBL/GenBank/DDBJ whole genome shotgun (WGS) entry which is preliminary data.</text>
</comment>
<dbReference type="AlphaFoldDB" id="A0A2N9X9N0"/>
<dbReference type="Proteomes" id="UP000230202">
    <property type="component" value="Unassembled WGS sequence"/>
</dbReference>
<dbReference type="EMBL" id="MEIL01000016">
    <property type="protein sequence ID" value="PIT41552.1"/>
    <property type="molecule type" value="Genomic_DNA"/>
</dbReference>